<dbReference type="FunCoup" id="Q23JL4">
    <property type="interactions" value="9"/>
</dbReference>
<dbReference type="OrthoDB" id="302623at2759"/>
<organism evidence="2 3">
    <name type="scientific">Tetrahymena thermophila (strain SB210)</name>
    <dbReference type="NCBI Taxonomy" id="312017"/>
    <lineage>
        <taxon>Eukaryota</taxon>
        <taxon>Sar</taxon>
        <taxon>Alveolata</taxon>
        <taxon>Ciliophora</taxon>
        <taxon>Intramacronucleata</taxon>
        <taxon>Oligohymenophorea</taxon>
        <taxon>Hymenostomatida</taxon>
        <taxon>Tetrahymenina</taxon>
        <taxon>Tetrahymenidae</taxon>
        <taxon>Tetrahymena</taxon>
    </lineage>
</organism>
<dbReference type="KEGG" id="tet:TTHERM_00758910"/>
<gene>
    <name evidence="2" type="ORF">TTHERM_00758910</name>
</gene>
<dbReference type="InParanoid" id="Q23JL4"/>
<protein>
    <recommendedName>
        <fullName evidence="4">AMP-binding enzyme family protein</fullName>
    </recommendedName>
</protein>
<name>Q23JL4_TETTS</name>
<proteinExistence type="predicted"/>
<evidence type="ECO:0000256" key="1">
    <source>
        <dbReference type="SAM" id="Coils"/>
    </source>
</evidence>
<dbReference type="EMBL" id="GG662685">
    <property type="protein sequence ID" value="EAR96729.2"/>
    <property type="molecule type" value="Genomic_DNA"/>
</dbReference>
<feature type="coiled-coil region" evidence="1">
    <location>
        <begin position="358"/>
        <end position="412"/>
    </location>
</feature>
<keyword evidence="3" id="KW-1185">Reference proteome</keyword>
<dbReference type="HOGENOM" id="CLU_013044_1_1_1"/>
<dbReference type="GeneID" id="7827460"/>
<accession>Q23JL4</accession>
<dbReference type="AlphaFoldDB" id="Q23JL4"/>
<evidence type="ECO:0000313" key="2">
    <source>
        <dbReference type="EMBL" id="EAR96729.2"/>
    </source>
</evidence>
<evidence type="ECO:0000313" key="3">
    <source>
        <dbReference type="Proteomes" id="UP000009168"/>
    </source>
</evidence>
<keyword evidence="1" id="KW-0175">Coiled coil</keyword>
<dbReference type="Proteomes" id="UP000009168">
    <property type="component" value="Unassembled WGS sequence"/>
</dbReference>
<evidence type="ECO:0008006" key="4">
    <source>
        <dbReference type="Google" id="ProtNLM"/>
    </source>
</evidence>
<dbReference type="RefSeq" id="XP_001016974.2">
    <property type="nucleotide sequence ID" value="XM_001016974.2"/>
</dbReference>
<reference evidence="3" key="1">
    <citation type="journal article" date="2006" name="PLoS Biol.">
        <title>Macronuclear genome sequence of the ciliate Tetrahymena thermophila, a model eukaryote.</title>
        <authorList>
            <person name="Eisen J.A."/>
            <person name="Coyne R.S."/>
            <person name="Wu M."/>
            <person name="Wu D."/>
            <person name="Thiagarajan M."/>
            <person name="Wortman J.R."/>
            <person name="Badger J.H."/>
            <person name="Ren Q."/>
            <person name="Amedeo P."/>
            <person name="Jones K.M."/>
            <person name="Tallon L.J."/>
            <person name="Delcher A.L."/>
            <person name="Salzberg S.L."/>
            <person name="Silva J.C."/>
            <person name="Haas B.J."/>
            <person name="Majoros W.H."/>
            <person name="Farzad M."/>
            <person name="Carlton J.M."/>
            <person name="Smith R.K. Jr."/>
            <person name="Garg J."/>
            <person name="Pearlman R.E."/>
            <person name="Karrer K.M."/>
            <person name="Sun L."/>
            <person name="Manning G."/>
            <person name="Elde N.C."/>
            <person name="Turkewitz A.P."/>
            <person name="Asai D.J."/>
            <person name="Wilkes D.E."/>
            <person name="Wang Y."/>
            <person name="Cai H."/>
            <person name="Collins K."/>
            <person name="Stewart B.A."/>
            <person name="Lee S.R."/>
            <person name="Wilamowska K."/>
            <person name="Weinberg Z."/>
            <person name="Ruzzo W.L."/>
            <person name="Wloga D."/>
            <person name="Gaertig J."/>
            <person name="Frankel J."/>
            <person name="Tsao C.-C."/>
            <person name="Gorovsky M.A."/>
            <person name="Keeling P.J."/>
            <person name="Waller R.F."/>
            <person name="Patron N.J."/>
            <person name="Cherry J.M."/>
            <person name="Stover N.A."/>
            <person name="Krieger C.J."/>
            <person name="del Toro C."/>
            <person name="Ryder H.F."/>
            <person name="Williamson S.C."/>
            <person name="Barbeau R.A."/>
            <person name="Hamilton E.P."/>
            <person name="Orias E."/>
        </authorList>
    </citation>
    <scope>NUCLEOTIDE SEQUENCE [LARGE SCALE GENOMIC DNA]</scope>
    <source>
        <strain evidence="3">SB210</strain>
    </source>
</reference>
<sequence length="711" mass="83939">MQFFENKIDPIFRSQVFVTNDQIEIPLRDDLVAFKFIYDIQKTINQLESQTNQTYIVPMATIGYQNNTNYDTVNLNIIKCSNPDLLDYYCVDFSTLSQKNLIVNTNQRLFSVISIFFYSCRVTDNIKTLVPDNCAQQSDIDNMINGQYTLLHLRLFTQQYNTTSKQNQINFKNYMIFPQSSQYILNTQNIQNQITKVRDGFIIQSESEYSAPIQYIFENQSFPNDDNPYIQINLQIDEVIQYTSIQFSTFPQILALVNSAFSLLMLLGFFCRRFANKSILQDFFCIFLQNMHQNLYEEVLKQNKLFEQKTNSTQIETKLNKLHIGQEISEKEVANIFNIPQFITKSRDYVEQSQQTQLNNTQLNQQDEILQIEEEEEKKSPKVADQFYDLDEQQQQENKEQRNNNQNQLKKEQIIDKISNNILFTTETNEIIKNSNDSGQNIFKTSPRIQFSQNRNESYQNCRDRPLSEISKIPQSASIFKNEIQRQSSIFQKDNTLCFTERQMQQPTLIEQDEQKLTNCQVTTIQASNTNQTSKKNSTIIEYYIQKLKTIQDINIFKRFTEINFGYRFTLQKINCFKKKTNQEDQQKFSNESKIFIEKQVLKSMNILELLKDVIFIKKSIMLLMSRDQLAAMKLVGYSENYIQDHYLKKEAGKQKRETTYLEQQLDIYDSTDLSSEYIKKFIQKCNNSKILDKLDKRILSSINKNKQKLF</sequence>